<keyword evidence="2" id="KW-0963">Cytoplasm</keyword>
<dbReference type="InterPro" id="IPR051092">
    <property type="entry name" value="FYVE_RhoGEF_PH"/>
</dbReference>
<feature type="domain" description="PH" evidence="10">
    <location>
        <begin position="289"/>
        <end position="392"/>
    </location>
</feature>
<accession>A0A9P0H2J3</accession>
<dbReference type="InterPro" id="IPR035899">
    <property type="entry name" value="DBL_dom_sf"/>
</dbReference>
<dbReference type="SUPFAM" id="SSF50729">
    <property type="entry name" value="PH domain-like"/>
    <property type="match status" value="2"/>
</dbReference>
<dbReference type="SUPFAM" id="SSF48065">
    <property type="entry name" value="DBL homology domain (DH-domain)"/>
    <property type="match status" value="1"/>
</dbReference>
<dbReference type="SMART" id="SM00233">
    <property type="entry name" value="PH"/>
    <property type="match status" value="2"/>
</dbReference>
<dbReference type="PANTHER" id="PTHR12673:SF267">
    <property type="entry name" value="PROTEIN CBG10230"/>
    <property type="match status" value="1"/>
</dbReference>
<dbReference type="AlphaFoldDB" id="A0A9P0H2J3"/>
<feature type="region of interest" description="Disordered" evidence="9">
    <location>
        <begin position="1"/>
        <end position="24"/>
    </location>
</feature>
<evidence type="ECO:0000256" key="3">
    <source>
        <dbReference type="ARBA" id="ARBA00022658"/>
    </source>
</evidence>
<evidence type="ECO:0000259" key="11">
    <source>
        <dbReference type="PROSITE" id="PS50010"/>
    </source>
</evidence>
<sequence>MRMGDHQKEKKGLSPKPPLLPKPKFIPPITKISEECKNGLFKNSTVDSSKEDTSEADSSLSFIEIANDSKIENVTSDNKAYLIANEFMTSEQVYIDALKLIVFDFKNYINECNVKSNSVIIPNNELEKIFTTLPQLLHLNEDLLNDLVVRLDKWNEGKGLAEVIVRKGPFLKLYTTYMKDFENQCNYMDECCLKYPKFANALKEYEKSPICKKLTLKHYMLKPIQRIPHYRLLLEDYLKHLDKESSEYRDTETALNIIRDVLHHANCSLKLVENFYKLYQIQTALGNYEIIKPGRLFIKEGELKKLSRKETQGRFIILLSDCLLYTIYTTSVTGLKLKYELPLSGMKVQTHNDTQGVFKEFSIITNTRSFTLRAKNSIEGEEWVNALTKAIKENNSRQLSFLNKTCNVGTENFDSLKLGRQAPIWIQDKSTTMCQICTAEFTVTFRRHHCRCCGKVVCGDCSNNKAPLLYLKFQSARVCEECYNYLLKEFEDPLNKMNELIKQELKISDEEAENFRASFKKMDIVKKVKKFVPQRLKEVMANDSGSSMSGWLCRKHKKDWKRMWFVLKDQVLYMYKASHDVVAHDSLPVLGYSVDRRVEVEDMDCNLVFRLTHAGQTPVVFSAPNKQFADMWVNALTEASVLK</sequence>
<dbReference type="OrthoDB" id="245697at2759"/>
<keyword evidence="3" id="KW-0344">Guanine-nucleotide releasing factor</keyword>
<evidence type="ECO:0000256" key="9">
    <source>
        <dbReference type="SAM" id="MobiDB-lite"/>
    </source>
</evidence>
<evidence type="ECO:0000256" key="4">
    <source>
        <dbReference type="ARBA" id="ARBA00022723"/>
    </source>
</evidence>
<dbReference type="CDD" id="cd00160">
    <property type="entry name" value="RhoGEF"/>
    <property type="match status" value="1"/>
</dbReference>
<keyword evidence="14" id="KW-1185">Reference proteome</keyword>
<dbReference type="Proteomes" id="UP001152798">
    <property type="component" value="Chromosome 2"/>
</dbReference>
<feature type="compositionally biased region" description="Pro residues" evidence="9">
    <location>
        <begin position="15"/>
        <end position="24"/>
    </location>
</feature>
<dbReference type="Gene3D" id="2.30.29.30">
    <property type="entry name" value="Pleckstrin-homology domain (PH domain)/Phosphotyrosine-binding domain (PTB)"/>
    <property type="match status" value="2"/>
</dbReference>
<dbReference type="SMART" id="SM00325">
    <property type="entry name" value="RhoGEF"/>
    <property type="match status" value="1"/>
</dbReference>
<organism evidence="13 14">
    <name type="scientific">Nezara viridula</name>
    <name type="common">Southern green stink bug</name>
    <name type="synonym">Cimex viridulus</name>
    <dbReference type="NCBI Taxonomy" id="85310"/>
    <lineage>
        <taxon>Eukaryota</taxon>
        <taxon>Metazoa</taxon>
        <taxon>Ecdysozoa</taxon>
        <taxon>Arthropoda</taxon>
        <taxon>Hexapoda</taxon>
        <taxon>Insecta</taxon>
        <taxon>Pterygota</taxon>
        <taxon>Neoptera</taxon>
        <taxon>Paraneoptera</taxon>
        <taxon>Hemiptera</taxon>
        <taxon>Heteroptera</taxon>
        <taxon>Panheteroptera</taxon>
        <taxon>Pentatomomorpha</taxon>
        <taxon>Pentatomoidea</taxon>
        <taxon>Pentatomidae</taxon>
        <taxon>Pentatominae</taxon>
        <taxon>Nezara</taxon>
    </lineage>
</organism>
<name>A0A9P0H2J3_NEZVI</name>
<evidence type="ECO:0000313" key="13">
    <source>
        <dbReference type="EMBL" id="CAH1392806.1"/>
    </source>
</evidence>
<comment type="subcellular location">
    <subcellularLocation>
        <location evidence="1">Cytoplasm</location>
        <location evidence="1">Cytoskeleton</location>
    </subcellularLocation>
</comment>
<dbReference type="Pfam" id="PF01363">
    <property type="entry name" value="FYVE"/>
    <property type="match status" value="1"/>
</dbReference>
<dbReference type="InterPro" id="IPR000306">
    <property type="entry name" value="Znf_FYVE"/>
</dbReference>
<evidence type="ECO:0000259" key="10">
    <source>
        <dbReference type="PROSITE" id="PS50003"/>
    </source>
</evidence>
<dbReference type="PANTHER" id="PTHR12673">
    <property type="entry name" value="FACIOGENITAL DYSPLASIA PROTEIN"/>
    <property type="match status" value="1"/>
</dbReference>
<protein>
    <submittedName>
        <fullName evidence="13">Uncharacterized protein</fullName>
    </submittedName>
</protein>
<feature type="domain" description="DH" evidence="11">
    <location>
        <begin position="79"/>
        <end position="268"/>
    </location>
</feature>
<dbReference type="GO" id="GO:0005085">
    <property type="term" value="F:guanyl-nucleotide exchange factor activity"/>
    <property type="evidence" value="ECO:0007669"/>
    <property type="project" value="UniProtKB-KW"/>
</dbReference>
<feature type="domain" description="PH" evidence="10">
    <location>
        <begin position="545"/>
        <end position="641"/>
    </location>
</feature>
<dbReference type="PROSITE" id="PS50178">
    <property type="entry name" value="ZF_FYVE"/>
    <property type="match status" value="1"/>
</dbReference>
<dbReference type="GO" id="GO:0005737">
    <property type="term" value="C:cytoplasm"/>
    <property type="evidence" value="ECO:0007669"/>
    <property type="project" value="TreeGrafter"/>
</dbReference>
<dbReference type="EMBL" id="OV725078">
    <property type="protein sequence ID" value="CAH1392806.1"/>
    <property type="molecule type" value="Genomic_DNA"/>
</dbReference>
<dbReference type="InterPro" id="IPR011993">
    <property type="entry name" value="PH-like_dom_sf"/>
</dbReference>
<dbReference type="Pfam" id="PF00621">
    <property type="entry name" value="RhoGEF"/>
    <property type="match status" value="1"/>
</dbReference>
<dbReference type="GO" id="GO:0008270">
    <property type="term" value="F:zinc ion binding"/>
    <property type="evidence" value="ECO:0007669"/>
    <property type="project" value="UniProtKB-KW"/>
</dbReference>
<evidence type="ECO:0000256" key="2">
    <source>
        <dbReference type="ARBA" id="ARBA00022490"/>
    </source>
</evidence>
<dbReference type="InterPro" id="IPR000219">
    <property type="entry name" value="DH_dom"/>
</dbReference>
<dbReference type="PROSITE" id="PS50003">
    <property type="entry name" value="PH_DOMAIN"/>
    <property type="match status" value="2"/>
</dbReference>
<proteinExistence type="predicted"/>
<keyword evidence="5 8" id="KW-0863">Zinc-finger</keyword>
<dbReference type="Gene3D" id="1.20.900.10">
    <property type="entry name" value="Dbl homology (DH) domain"/>
    <property type="match status" value="1"/>
</dbReference>
<dbReference type="PROSITE" id="PS50010">
    <property type="entry name" value="DH_2"/>
    <property type="match status" value="1"/>
</dbReference>
<evidence type="ECO:0000256" key="5">
    <source>
        <dbReference type="ARBA" id="ARBA00022771"/>
    </source>
</evidence>
<feature type="compositionally biased region" description="Basic and acidic residues" evidence="9">
    <location>
        <begin position="1"/>
        <end position="12"/>
    </location>
</feature>
<dbReference type="InterPro" id="IPR017455">
    <property type="entry name" value="Znf_FYVE-rel"/>
</dbReference>
<reference evidence="13" key="1">
    <citation type="submission" date="2022-01" db="EMBL/GenBank/DDBJ databases">
        <authorList>
            <person name="King R."/>
        </authorList>
    </citation>
    <scope>NUCLEOTIDE SEQUENCE</scope>
</reference>
<evidence type="ECO:0000256" key="1">
    <source>
        <dbReference type="ARBA" id="ARBA00004245"/>
    </source>
</evidence>
<dbReference type="Pfam" id="PF00169">
    <property type="entry name" value="PH"/>
    <property type="match status" value="2"/>
</dbReference>
<keyword evidence="7" id="KW-0206">Cytoskeleton</keyword>
<feature type="domain" description="FYVE-type" evidence="12">
    <location>
        <begin position="428"/>
        <end position="487"/>
    </location>
</feature>
<evidence type="ECO:0000256" key="7">
    <source>
        <dbReference type="ARBA" id="ARBA00023212"/>
    </source>
</evidence>
<gene>
    <name evidence="13" type="ORF">NEZAVI_LOCUS3567</name>
</gene>
<dbReference type="InterPro" id="IPR001849">
    <property type="entry name" value="PH_domain"/>
</dbReference>
<evidence type="ECO:0000313" key="14">
    <source>
        <dbReference type="Proteomes" id="UP001152798"/>
    </source>
</evidence>
<evidence type="ECO:0000256" key="6">
    <source>
        <dbReference type="ARBA" id="ARBA00022833"/>
    </source>
</evidence>
<keyword evidence="6" id="KW-0862">Zinc</keyword>
<evidence type="ECO:0000259" key="12">
    <source>
        <dbReference type="PROSITE" id="PS50178"/>
    </source>
</evidence>
<evidence type="ECO:0000256" key="8">
    <source>
        <dbReference type="PROSITE-ProRule" id="PRU00091"/>
    </source>
</evidence>
<dbReference type="GO" id="GO:0005856">
    <property type="term" value="C:cytoskeleton"/>
    <property type="evidence" value="ECO:0007669"/>
    <property type="project" value="UniProtKB-SubCell"/>
</dbReference>
<dbReference type="SMART" id="SM00064">
    <property type="entry name" value="FYVE"/>
    <property type="match status" value="1"/>
</dbReference>
<dbReference type="Gene3D" id="3.30.40.10">
    <property type="entry name" value="Zinc/RING finger domain, C3HC4 (zinc finger)"/>
    <property type="match status" value="1"/>
</dbReference>
<dbReference type="InterPro" id="IPR013083">
    <property type="entry name" value="Znf_RING/FYVE/PHD"/>
</dbReference>
<keyword evidence="4" id="KW-0479">Metal-binding</keyword>